<proteinExistence type="predicted"/>
<reference evidence="1 2" key="1">
    <citation type="submission" date="2018-07" db="EMBL/GenBank/DDBJ databases">
        <title>Dyadobacter roseus sp. nov., isolated from rose rhizosphere soil.</title>
        <authorList>
            <person name="Chen L."/>
        </authorList>
    </citation>
    <scope>NUCLEOTIDE SEQUENCE [LARGE SCALE GENOMIC DNA]</scope>
    <source>
        <strain evidence="1 2">RS19</strain>
    </source>
</reference>
<comment type="caution">
    <text evidence="1">The sequence shown here is derived from an EMBL/GenBank/DDBJ whole genome shotgun (WGS) entry which is preliminary data.</text>
</comment>
<evidence type="ECO:0000313" key="2">
    <source>
        <dbReference type="Proteomes" id="UP000256373"/>
    </source>
</evidence>
<dbReference type="RefSeq" id="WP_115831552.1">
    <property type="nucleotide sequence ID" value="NZ_QNUL01000010.1"/>
</dbReference>
<dbReference type="OrthoDB" id="929345at2"/>
<gene>
    <name evidence="1" type="ORF">DSL64_14100</name>
</gene>
<accession>A0A3D8YAA4</accession>
<name>A0A3D8YAA4_9BACT</name>
<dbReference type="Proteomes" id="UP000256373">
    <property type="component" value="Unassembled WGS sequence"/>
</dbReference>
<sequence length="295" mass="34386">MTRKKASVDVAINAYGKPYQTAITLFTLLKHSGEWIDKIYFIEEKKQPEPPNYQFILDELGDKVVYYRPNFWFWVNKVYGFFQYFRQYRYSVRYQYAWEKTDKDYLLVLHNDVYFTGDLVGQYLDQINGHTAIGKIGQCWNCPAHTAKLCDGDTYTKYKPDYEELMKLSAEFPGSRSHLYESVMEKDKPWPLPECRVNEYVAMINIAKARPATVPVGKAAPFGTLNKLDIGVEWFSQLNNVGHTFANFNYDPFAIHSWISLKNAGHDAMFNQDLYQYEESVARKVLEDEFGIVAP</sequence>
<protein>
    <recommendedName>
        <fullName evidence="3">Glycosyl transferase</fullName>
    </recommendedName>
</protein>
<keyword evidence="2" id="KW-1185">Reference proteome</keyword>
<dbReference type="EMBL" id="QNUL01000010">
    <property type="protein sequence ID" value="REA60666.1"/>
    <property type="molecule type" value="Genomic_DNA"/>
</dbReference>
<dbReference type="AlphaFoldDB" id="A0A3D8YAA4"/>
<evidence type="ECO:0008006" key="3">
    <source>
        <dbReference type="Google" id="ProtNLM"/>
    </source>
</evidence>
<evidence type="ECO:0000313" key="1">
    <source>
        <dbReference type="EMBL" id="REA60666.1"/>
    </source>
</evidence>
<organism evidence="1 2">
    <name type="scientific">Dyadobacter luteus</name>
    <dbReference type="NCBI Taxonomy" id="2259619"/>
    <lineage>
        <taxon>Bacteria</taxon>
        <taxon>Pseudomonadati</taxon>
        <taxon>Bacteroidota</taxon>
        <taxon>Cytophagia</taxon>
        <taxon>Cytophagales</taxon>
        <taxon>Spirosomataceae</taxon>
        <taxon>Dyadobacter</taxon>
    </lineage>
</organism>